<accession>A0ABQ8Q1K7</accession>
<evidence type="ECO:0000313" key="2">
    <source>
        <dbReference type="Proteomes" id="UP001163828"/>
    </source>
</evidence>
<proteinExistence type="predicted"/>
<organism evidence="1 2">
    <name type="scientific">Lentinula boryana</name>
    <dbReference type="NCBI Taxonomy" id="40481"/>
    <lineage>
        <taxon>Eukaryota</taxon>
        <taxon>Fungi</taxon>
        <taxon>Dikarya</taxon>
        <taxon>Basidiomycota</taxon>
        <taxon>Agaricomycotina</taxon>
        <taxon>Agaricomycetes</taxon>
        <taxon>Agaricomycetidae</taxon>
        <taxon>Agaricales</taxon>
        <taxon>Marasmiineae</taxon>
        <taxon>Omphalotaceae</taxon>
        <taxon>Lentinula</taxon>
    </lineage>
</organism>
<keyword evidence="2" id="KW-1185">Reference proteome</keyword>
<sequence>MQVSIKGIRARLYSTHSSVPRAITVHVQQDSRQPANSRFVLASHHLSNPQLQSHVHDIVLTIRYRGVVFNFLVFFKRHKFLPLNRSIQNLGGREVHGDVLLVACGIRVSVRNLRSGLEDRAADRAIRLLTEALDPMGTRHSFPETISFV</sequence>
<dbReference type="EMBL" id="MU790842">
    <property type="protein sequence ID" value="KAJ3992574.1"/>
    <property type="molecule type" value="Genomic_DNA"/>
</dbReference>
<evidence type="ECO:0000313" key="1">
    <source>
        <dbReference type="EMBL" id="KAJ3992574.1"/>
    </source>
</evidence>
<gene>
    <name evidence="1" type="ORF">F5050DRAFT_1579313</name>
</gene>
<dbReference type="Proteomes" id="UP001163828">
    <property type="component" value="Unassembled WGS sequence"/>
</dbReference>
<name>A0ABQ8Q1K7_9AGAR</name>
<reference evidence="1" key="1">
    <citation type="submission" date="2022-08" db="EMBL/GenBank/DDBJ databases">
        <authorList>
            <consortium name="DOE Joint Genome Institute"/>
            <person name="Min B."/>
            <person name="Riley R."/>
            <person name="Sierra-Patev S."/>
            <person name="Naranjo-Ortiz M."/>
            <person name="Looney B."/>
            <person name="Konkel Z."/>
            <person name="Slot J.C."/>
            <person name="Sakamoto Y."/>
            <person name="Steenwyk J.L."/>
            <person name="Rokas A."/>
            <person name="Carro J."/>
            <person name="Camarero S."/>
            <person name="Ferreira P."/>
            <person name="Molpeceres G."/>
            <person name="Ruiz-Duenas F.J."/>
            <person name="Serrano A."/>
            <person name="Henrissat B."/>
            <person name="Drula E."/>
            <person name="Hughes K.W."/>
            <person name="Mata J.L."/>
            <person name="Ishikawa N.K."/>
            <person name="Vargas-Isla R."/>
            <person name="Ushijima S."/>
            <person name="Smith C.A."/>
            <person name="Ahrendt S."/>
            <person name="Andreopoulos W."/>
            <person name="He G."/>
            <person name="Labutti K."/>
            <person name="Lipzen A."/>
            <person name="Ng V."/>
            <person name="Sandor L."/>
            <person name="Barry K."/>
            <person name="Martinez A.T."/>
            <person name="Xiao Y."/>
            <person name="Gibbons J.G."/>
            <person name="Terashima K."/>
            <person name="Hibbett D.S."/>
            <person name="Grigoriev I.V."/>
        </authorList>
    </citation>
    <scope>NUCLEOTIDE SEQUENCE</scope>
    <source>
        <strain evidence="1">TFB10827</strain>
    </source>
</reference>
<comment type="caution">
    <text evidence="1">The sequence shown here is derived from an EMBL/GenBank/DDBJ whole genome shotgun (WGS) entry which is preliminary data.</text>
</comment>
<protein>
    <submittedName>
        <fullName evidence="1">Uncharacterized protein</fullName>
    </submittedName>
</protein>